<accession>A0AC35F919</accession>
<name>A0AC35F919_9BILA</name>
<dbReference type="WBParaSite" id="PS1159_v2.g14905.t2">
    <property type="protein sequence ID" value="PS1159_v2.g14905.t2"/>
    <property type="gene ID" value="PS1159_v2.g14905"/>
</dbReference>
<organism evidence="1 2">
    <name type="scientific">Panagrolaimus sp. PS1159</name>
    <dbReference type="NCBI Taxonomy" id="55785"/>
    <lineage>
        <taxon>Eukaryota</taxon>
        <taxon>Metazoa</taxon>
        <taxon>Ecdysozoa</taxon>
        <taxon>Nematoda</taxon>
        <taxon>Chromadorea</taxon>
        <taxon>Rhabditida</taxon>
        <taxon>Tylenchina</taxon>
        <taxon>Panagrolaimomorpha</taxon>
        <taxon>Panagrolaimoidea</taxon>
        <taxon>Panagrolaimidae</taxon>
        <taxon>Panagrolaimus</taxon>
    </lineage>
</organism>
<proteinExistence type="predicted"/>
<protein>
    <submittedName>
        <fullName evidence="2">CC domain-containing protein</fullName>
    </submittedName>
</protein>
<evidence type="ECO:0000313" key="2">
    <source>
        <dbReference type="WBParaSite" id="PS1159_v2.g14905.t2"/>
    </source>
</evidence>
<reference evidence="2" key="1">
    <citation type="submission" date="2022-11" db="UniProtKB">
        <authorList>
            <consortium name="WormBaseParasite"/>
        </authorList>
    </citation>
    <scope>IDENTIFICATION</scope>
</reference>
<dbReference type="Proteomes" id="UP000887580">
    <property type="component" value="Unplaced"/>
</dbReference>
<sequence>MSSSKVALCAFILIISAVCVLTFDKKSAVGPCILGRCQPGHVCSNGECFPKMKDYKAGGVDSDVKASNVIGPCVNGLCPKGHECVSNKCYKSTKRSASVAIGPCTKRSASVAIGPCIGGDCPSGYTCNKVENQCYA</sequence>
<evidence type="ECO:0000313" key="1">
    <source>
        <dbReference type="Proteomes" id="UP000887580"/>
    </source>
</evidence>